<evidence type="ECO:0000256" key="1">
    <source>
        <dbReference type="SAM" id="MobiDB-lite"/>
    </source>
</evidence>
<evidence type="ECO:0000313" key="2">
    <source>
        <dbReference type="EnsemblMetazoa" id="GAUT005790-PA"/>
    </source>
</evidence>
<dbReference type="VEuPathDB" id="VectorBase:GAUT005790"/>
<accession>A0A1A9UIA6</accession>
<feature type="compositionally biased region" description="Basic and acidic residues" evidence="1">
    <location>
        <begin position="45"/>
        <end position="59"/>
    </location>
</feature>
<dbReference type="EnsemblMetazoa" id="GAUT005790-RA">
    <property type="protein sequence ID" value="GAUT005790-PA"/>
    <property type="gene ID" value="GAUT005790"/>
</dbReference>
<organism evidence="2 3">
    <name type="scientific">Glossina austeni</name>
    <name type="common">Savannah tsetse fly</name>
    <dbReference type="NCBI Taxonomy" id="7395"/>
    <lineage>
        <taxon>Eukaryota</taxon>
        <taxon>Metazoa</taxon>
        <taxon>Ecdysozoa</taxon>
        <taxon>Arthropoda</taxon>
        <taxon>Hexapoda</taxon>
        <taxon>Insecta</taxon>
        <taxon>Pterygota</taxon>
        <taxon>Neoptera</taxon>
        <taxon>Endopterygota</taxon>
        <taxon>Diptera</taxon>
        <taxon>Brachycera</taxon>
        <taxon>Muscomorpha</taxon>
        <taxon>Hippoboscoidea</taxon>
        <taxon>Glossinidae</taxon>
        <taxon>Glossina</taxon>
    </lineage>
</organism>
<reference evidence="2" key="1">
    <citation type="submission" date="2020-05" db="UniProtKB">
        <authorList>
            <consortium name="EnsemblMetazoa"/>
        </authorList>
    </citation>
    <scope>IDENTIFICATION</scope>
    <source>
        <strain evidence="2">TTRI</strain>
    </source>
</reference>
<dbReference type="Proteomes" id="UP000078200">
    <property type="component" value="Unassembled WGS sequence"/>
</dbReference>
<dbReference type="AlphaFoldDB" id="A0A1A9UIA6"/>
<protein>
    <submittedName>
        <fullName evidence="2">Uncharacterized protein</fullName>
    </submittedName>
</protein>
<proteinExistence type="predicted"/>
<feature type="region of interest" description="Disordered" evidence="1">
    <location>
        <begin position="45"/>
        <end position="71"/>
    </location>
</feature>
<evidence type="ECO:0000313" key="3">
    <source>
        <dbReference type="Proteomes" id="UP000078200"/>
    </source>
</evidence>
<sequence length="120" mass="13100">MKAFIAIYQLAIDGASGTHQATIAISSISCDKCSRRDTNEREKILTPIGERRNPARTSDDTGAGQQNGTDILLPYGTTLRTPIHISVHPTGVVSHHIDVDSKHHANIDHYAKLMLKLTSD</sequence>
<keyword evidence="3" id="KW-1185">Reference proteome</keyword>
<dbReference type="PROSITE" id="PS51257">
    <property type="entry name" value="PROKAR_LIPOPROTEIN"/>
    <property type="match status" value="1"/>
</dbReference>
<name>A0A1A9UIA6_GLOAU</name>